<keyword evidence="3 4" id="KW-0408">Iron</keyword>
<accession>A0A1I3EH68</accession>
<evidence type="ECO:0000256" key="3">
    <source>
        <dbReference type="ARBA" id="ARBA00023004"/>
    </source>
</evidence>
<evidence type="ECO:0000259" key="5">
    <source>
        <dbReference type="PROSITE" id="PS51007"/>
    </source>
</evidence>
<dbReference type="InterPro" id="IPR051459">
    <property type="entry name" value="Cytochrome_c-type_DH"/>
</dbReference>
<feature type="domain" description="Cytochrome c" evidence="5">
    <location>
        <begin position="44"/>
        <end position="155"/>
    </location>
</feature>
<evidence type="ECO:0000313" key="6">
    <source>
        <dbReference type="EMBL" id="SFH98312.1"/>
    </source>
</evidence>
<dbReference type="OrthoDB" id="9811281at2"/>
<protein>
    <recommendedName>
        <fullName evidence="5">Cytochrome c domain-containing protein</fullName>
    </recommendedName>
</protein>
<evidence type="ECO:0000256" key="1">
    <source>
        <dbReference type="ARBA" id="ARBA00022617"/>
    </source>
</evidence>
<organism evidence="6 7">
    <name type="scientific">Albimonas pacifica</name>
    <dbReference type="NCBI Taxonomy" id="1114924"/>
    <lineage>
        <taxon>Bacteria</taxon>
        <taxon>Pseudomonadati</taxon>
        <taxon>Pseudomonadota</taxon>
        <taxon>Alphaproteobacteria</taxon>
        <taxon>Rhodobacterales</taxon>
        <taxon>Paracoccaceae</taxon>
        <taxon>Albimonas</taxon>
    </lineage>
</organism>
<dbReference type="STRING" id="1114924.SAMN05216258_103377"/>
<dbReference type="EMBL" id="FOQH01000003">
    <property type="protein sequence ID" value="SFH98312.1"/>
    <property type="molecule type" value="Genomic_DNA"/>
</dbReference>
<gene>
    <name evidence="6" type="ORF">SAMN05216258_103377</name>
</gene>
<dbReference type="PANTHER" id="PTHR35008">
    <property type="entry name" value="BLL4482 PROTEIN-RELATED"/>
    <property type="match status" value="1"/>
</dbReference>
<dbReference type="RefSeq" id="WP_092859150.1">
    <property type="nucleotide sequence ID" value="NZ_FOQH01000003.1"/>
</dbReference>
<name>A0A1I3EH68_9RHOB</name>
<dbReference type="GO" id="GO:0020037">
    <property type="term" value="F:heme binding"/>
    <property type="evidence" value="ECO:0007669"/>
    <property type="project" value="InterPro"/>
</dbReference>
<keyword evidence="1 4" id="KW-0349">Heme</keyword>
<evidence type="ECO:0000256" key="4">
    <source>
        <dbReference type="PROSITE-ProRule" id="PRU00433"/>
    </source>
</evidence>
<proteinExistence type="predicted"/>
<keyword evidence="2 4" id="KW-0479">Metal-binding</keyword>
<dbReference type="InterPro" id="IPR009056">
    <property type="entry name" value="Cyt_c-like_dom"/>
</dbReference>
<dbReference type="Proteomes" id="UP000199377">
    <property type="component" value="Unassembled WGS sequence"/>
</dbReference>
<dbReference type="PANTHER" id="PTHR35008:SF4">
    <property type="entry name" value="BLL4482 PROTEIN"/>
    <property type="match status" value="1"/>
</dbReference>
<dbReference type="GO" id="GO:0009055">
    <property type="term" value="F:electron transfer activity"/>
    <property type="evidence" value="ECO:0007669"/>
    <property type="project" value="InterPro"/>
</dbReference>
<dbReference type="Gene3D" id="1.10.760.10">
    <property type="entry name" value="Cytochrome c-like domain"/>
    <property type="match status" value="1"/>
</dbReference>
<evidence type="ECO:0000313" key="7">
    <source>
        <dbReference type="Proteomes" id="UP000199377"/>
    </source>
</evidence>
<keyword evidence="7" id="KW-1185">Reference proteome</keyword>
<dbReference type="SUPFAM" id="SSF46626">
    <property type="entry name" value="Cytochrome c"/>
    <property type="match status" value="1"/>
</dbReference>
<dbReference type="InterPro" id="IPR036909">
    <property type="entry name" value="Cyt_c-like_dom_sf"/>
</dbReference>
<dbReference type="GO" id="GO:0046872">
    <property type="term" value="F:metal ion binding"/>
    <property type="evidence" value="ECO:0007669"/>
    <property type="project" value="UniProtKB-KW"/>
</dbReference>
<dbReference type="PROSITE" id="PS51007">
    <property type="entry name" value="CYTC"/>
    <property type="match status" value="1"/>
</dbReference>
<sequence length="182" mass="18608">MTTRPNPLSLLGVRLAAVLAVPAVSFLALVALDAGAPARAEAADPLARGEYLLRIMDCGGCHTPRDAQGAPREDAALGGGDIGFAMPGYGVVWPPNLTPDATGLGGWSDAEIAEALTTGRRPDGRALAPVMPWPSYAVLSEADLSALIAALRALPPVAHATPEPVEEGQPASAPYFTVAVPQ</sequence>
<reference evidence="6 7" key="1">
    <citation type="submission" date="2016-10" db="EMBL/GenBank/DDBJ databases">
        <authorList>
            <person name="de Groot N.N."/>
        </authorList>
    </citation>
    <scope>NUCLEOTIDE SEQUENCE [LARGE SCALE GENOMIC DNA]</scope>
    <source>
        <strain evidence="6 7">CGMCC 1.11030</strain>
    </source>
</reference>
<dbReference type="Pfam" id="PF00034">
    <property type="entry name" value="Cytochrom_C"/>
    <property type="match status" value="1"/>
</dbReference>
<evidence type="ECO:0000256" key="2">
    <source>
        <dbReference type="ARBA" id="ARBA00022723"/>
    </source>
</evidence>
<dbReference type="AlphaFoldDB" id="A0A1I3EH68"/>